<evidence type="ECO:0000313" key="2">
    <source>
        <dbReference type="EMBL" id="HAU2395093.1"/>
    </source>
</evidence>
<sequence>MRSYPMSKPSNKMKEELEQIRKTEIENAIAKEREDLLAQRNRERAEADDNLKKGRYIKDPRTGQSITLWESAVQKAEEVLNADLNSYMDARAAIMSLLKMYYEMVKANAQTMKELRAGIGNTIMDWGVFPIKDYIGKKLTGNPEIDLPILQHEVSYTDDNKLKIEPLTRSDKREEKGQLDKLFEGMIHMWLKNNDYTPDRDNPGQFVNSHGETLDKATFDKLKKDDQHGLNHFLTEYDPDLQFRPSRP</sequence>
<comment type="caution">
    <text evidence="2">The sequence shown here is derived from an EMBL/GenBank/DDBJ whole genome shotgun (WGS) entry which is preliminary data.</text>
</comment>
<gene>
    <name evidence="2" type="primary">ravY</name>
    <name evidence="2" type="ORF">JBK99_01945</name>
</gene>
<dbReference type="Proteomes" id="UP000863577">
    <property type="component" value="Unassembled WGS sequence"/>
</dbReference>
<feature type="coiled-coil region" evidence="1">
    <location>
        <begin position="13"/>
        <end position="42"/>
    </location>
</feature>
<organism evidence="2 3">
    <name type="scientific">Legionella pneumophila</name>
    <dbReference type="NCBI Taxonomy" id="446"/>
    <lineage>
        <taxon>Bacteria</taxon>
        <taxon>Pseudomonadati</taxon>
        <taxon>Pseudomonadota</taxon>
        <taxon>Gammaproteobacteria</taxon>
        <taxon>Legionellales</taxon>
        <taxon>Legionellaceae</taxon>
        <taxon>Legionella</taxon>
    </lineage>
</organism>
<dbReference type="AlphaFoldDB" id="A0A2S6ERT4"/>
<dbReference type="EMBL" id="DACWOD010000001">
    <property type="protein sequence ID" value="HAU2395093.1"/>
    <property type="molecule type" value="Genomic_DNA"/>
</dbReference>
<reference evidence="2" key="1">
    <citation type="journal article" date="2018" name="Genome Biol.">
        <title>SKESA: strategic k-mer extension for scrupulous assemblies.</title>
        <authorList>
            <person name="Souvorov A."/>
            <person name="Agarwala R."/>
            <person name="Lipman D.J."/>
        </authorList>
    </citation>
    <scope>NUCLEOTIDE SEQUENCE</scope>
    <source>
        <strain evidence="2">CL18-200174</strain>
    </source>
</reference>
<reference evidence="2" key="2">
    <citation type="submission" date="2019-09" db="EMBL/GenBank/DDBJ databases">
        <authorList>
            <consortium name="NCBI Pathogen Detection Project"/>
        </authorList>
    </citation>
    <scope>NUCLEOTIDE SEQUENCE</scope>
    <source>
        <strain evidence="2">CL18-200174</strain>
    </source>
</reference>
<keyword evidence="1" id="KW-0175">Coiled coil</keyword>
<proteinExistence type="predicted"/>
<evidence type="ECO:0000313" key="3">
    <source>
        <dbReference type="Proteomes" id="UP000863577"/>
    </source>
</evidence>
<dbReference type="RefSeq" id="WP_072356216.1">
    <property type="nucleotide sequence ID" value="NZ_AP024961.1"/>
</dbReference>
<accession>A0A2S6ERT4</accession>
<protein>
    <submittedName>
        <fullName evidence="2">Dot/Icm T4SS effector RavY</fullName>
    </submittedName>
</protein>
<evidence type="ECO:0000256" key="1">
    <source>
        <dbReference type="SAM" id="Coils"/>
    </source>
</evidence>
<name>A0A2S6ERT4_LEGPN</name>